<dbReference type="SMART" id="SM00408">
    <property type="entry name" value="IGc2"/>
    <property type="match status" value="1"/>
</dbReference>
<dbReference type="EMBL" id="OZ035833">
    <property type="protein sequence ID" value="CAL1573435.1"/>
    <property type="molecule type" value="Genomic_DNA"/>
</dbReference>
<reference evidence="3 4" key="1">
    <citation type="submission" date="2024-04" db="EMBL/GenBank/DDBJ databases">
        <authorList>
            <person name="Waldvogel A.-M."/>
            <person name="Schoenle A."/>
        </authorList>
    </citation>
    <scope>NUCLEOTIDE SEQUENCE [LARGE SCALE GENOMIC DNA]</scope>
</reference>
<dbReference type="InterPro" id="IPR036179">
    <property type="entry name" value="Ig-like_dom_sf"/>
</dbReference>
<evidence type="ECO:0000313" key="3">
    <source>
        <dbReference type="EMBL" id="CAL1573435.1"/>
    </source>
</evidence>
<protein>
    <recommendedName>
        <fullName evidence="5">Ig-like domain-containing protein</fullName>
    </recommendedName>
</protein>
<dbReference type="Proteomes" id="UP001497482">
    <property type="component" value="Chromosome 11"/>
</dbReference>
<evidence type="ECO:0000259" key="2">
    <source>
        <dbReference type="SMART" id="SM00409"/>
    </source>
</evidence>
<feature type="domain" description="Immunoglobulin subtype 2" evidence="1">
    <location>
        <begin position="49"/>
        <end position="114"/>
    </location>
</feature>
<dbReference type="SUPFAM" id="SSF48726">
    <property type="entry name" value="Immunoglobulin"/>
    <property type="match status" value="1"/>
</dbReference>
<sequence>MLNNKEDKDHAGTYVCSIHAFPTGSLQRETELRLKGKIECDMNSSIVINLGENVTIQCSHDTEVAYTWTKVIKHIHNYSLQDEVVVSNSSSLHLQSVSETSAGIYTLTAHTGNRRLKQEFKISISTNTSASWSDAPTLSFGHNSSSQSEANSFSPLTTFATENVLNATTTASPIFHSPTVNLENLEITSASTTNHTHNSVPNDRYKYRK</sequence>
<feature type="domain" description="Immunoglobulin" evidence="2">
    <location>
        <begin position="43"/>
        <end position="125"/>
    </location>
</feature>
<dbReference type="AlphaFoldDB" id="A0AAV2JCE9"/>
<gene>
    <name evidence="3" type="ORF">KC01_LOCUS5342</name>
</gene>
<dbReference type="InterPro" id="IPR013783">
    <property type="entry name" value="Ig-like_fold"/>
</dbReference>
<dbReference type="SMART" id="SM00409">
    <property type="entry name" value="IG"/>
    <property type="match status" value="1"/>
</dbReference>
<dbReference type="InterPro" id="IPR003599">
    <property type="entry name" value="Ig_sub"/>
</dbReference>
<dbReference type="InterPro" id="IPR003598">
    <property type="entry name" value="Ig_sub2"/>
</dbReference>
<evidence type="ECO:0000313" key="4">
    <source>
        <dbReference type="Proteomes" id="UP001497482"/>
    </source>
</evidence>
<organism evidence="3 4">
    <name type="scientific">Knipowitschia caucasica</name>
    <name type="common">Caucasian dwarf goby</name>
    <name type="synonym">Pomatoschistus caucasicus</name>
    <dbReference type="NCBI Taxonomy" id="637954"/>
    <lineage>
        <taxon>Eukaryota</taxon>
        <taxon>Metazoa</taxon>
        <taxon>Chordata</taxon>
        <taxon>Craniata</taxon>
        <taxon>Vertebrata</taxon>
        <taxon>Euteleostomi</taxon>
        <taxon>Actinopterygii</taxon>
        <taxon>Neopterygii</taxon>
        <taxon>Teleostei</taxon>
        <taxon>Neoteleostei</taxon>
        <taxon>Acanthomorphata</taxon>
        <taxon>Gobiaria</taxon>
        <taxon>Gobiiformes</taxon>
        <taxon>Gobioidei</taxon>
        <taxon>Gobiidae</taxon>
        <taxon>Gobiinae</taxon>
        <taxon>Knipowitschia</taxon>
    </lineage>
</organism>
<accession>A0AAV2JCE9</accession>
<evidence type="ECO:0000259" key="1">
    <source>
        <dbReference type="SMART" id="SM00408"/>
    </source>
</evidence>
<evidence type="ECO:0008006" key="5">
    <source>
        <dbReference type="Google" id="ProtNLM"/>
    </source>
</evidence>
<proteinExistence type="predicted"/>
<dbReference type="Gene3D" id="2.60.40.10">
    <property type="entry name" value="Immunoglobulins"/>
    <property type="match status" value="1"/>
</dbReference>
<dbReference type="Pfam" id="PF13927">
    <property type="entry name" value="Ig_3"/>
    <property type="match status" value="1"/>
</dbReference>
<name>A0AAV2JCE9_KNICA</name>
<dbReference type="CDD" id="cd00096">
    <property type="entry name" value="Ig"/>
    <property type="match status" value="1"/>
</dbReference>
<keyword evidence="4" id="KW-1185">Reference proteome</keyword>